<dbReference type="GO" id="GO:0015483">
    <property type="term" value="F:long-chain fatty acid transporting porin activity"/>
    <property type="evidence" value="ECO:0007669"/>
    <property type="project" value="TreeGrafter"/>
</dbReference>
<evidence type="ECO:0000256" key="6">
    <source>
        <dbReference type="ARBA" id="ARBA00023136"/>
    </source>
</evidence>
<dbReference type="InterPro" id="IPR005017">
    <property type="entry name" value="OMPP1/FadL/TodX"/>
</dbReference>
<dbReference type="AlphaFoldDB" id="A0A3N1US21"/>
<keyword evidence="5 8" id="KW-0732">Signal</keyword>
<dbReference type="GO" id="GO:0009279">
    <property type="term" value="C:cell outer membrane"/>
    <property type="evidence" value="ECO:0007669"/>
    <property type="project" value="UniProtKB-SubCell"/>
</dbReference>
<proteinExistence type="inferred from homology"/>
<evidence type="ECO:0000256" key="3">
    <source>
        <dbReference type="ARBA" id="ARBA00022452"/>
    </source>
</evidence>
<keyword evidence="10" id="KW-1185">Reference proteome</keyword>
<protein>
    <submittedName>
        <fullName evidence="9">Long-chain fatty acid transport protein</fullName>
    </submittedName>
</protein>
<reference evidence="9 10" key="1">
    <citation type="submission" date="2018-11" db="EMBL/GenBank/DDBJ databases">
        <title>Genomic Encyclopedia of Type Strains, Phase IV (KMG-IV): sequencing the most valuable type-strain genomes for metagenomic binning, comparative biology and taxonomic classification.</title>
        <authorList>
            <person name="Goeker M."/>
        </authorList>
    </citation>
    <scope>NUCLEOTIDE SEQUENCE [LARGE SCALE GENOMIC DNA]</scope>
    <source>
        <strain evidence="9 10">DSM 22027</strain>
    </source>
</reference>
<organism evidence="9 10">
    <name type="scientific">Desulfosoma caldarium</name>
    <dbReference type="NCBI Taxonomy" id="610254"/>
    <lineage>
        <taxon>Bacteria</taxon>
        <taxon>Pseudomonadati</taxon>
        <taxon>Thermodesulfobacteriota</taxon>
        <taxon>Syntrophobacteria</taxon>
        <taxon>Syntrophobacterales</taxon>
        <taxon>Syntrophobacteraceae</taxon>
        <taxon>Desulfosoma</taxon>
    </lineage>
</organism>
<accession>A0A3N1US21</accession>
<evidence type="ECO:0000313" key="9">
    <source>
        <dbReference type="EMBL" id="ROQ92169.1"/>
    </source>
</evidence>
<dbReference type="Proteomes" id="UP000276223">
    <property type="component" value="Unassembled WGS sequence"/>
</dbReference>
<dbReference type="PANTHER" id="PTHR35093:SF8">
    <property type="entry name" value="OUTER MEMBRANE PROTEIN NMB0088-RELATED"/>
    <property type="match status" value="1"/>
</dbReference>
<feature type="chain" id="PRO_5017984961" evidence="8">
    <location>
        <begin position="27"/>
        <end position="452"/>
    </location>
</feature>
<keyword evidence="6" id="KW-0472">Membrane</keyword>
<comment type="subcellular location">
    <subcellularLocation>
        <location evidence="1">Cell outer membrane</location>
        <topology evidence="1">Multi-pass membrane protein</topology>
    </subcellularLocation>
</comment>
<keyword evidence="4" id="KW-0812">Transmembrane</keyword>
<keyword evidence="3" id="KW-1134">Transmembrane beta strand</keyword>
<evidence type="ECO:0000256" key="8">
    <source>
        <dbReference type="SAM" id="SignalP"/>
    </source>
</evidence>
<dbReference type="PANTHER" id="PTHR35093">
    <property type="entry name" value="OUTER MEMBRANE PROTEIN NMB0088-RELATED"/>
    <property type="match status" value="1"/>
</dbReference>
<dbReference type="EMBL" id="RJVA01000012">
    <property type="protein sequence ID" value="ROQ92169.1"/>
    <property type="molecule type" value="Genomic_DNA"/>
</dbReference>
<evidence type="ECO:0000256" key="1">
    <source>
        <dbReference type="ARBA" id="ARBA00004571"/>
    </source>
</evidence>
<evidence type="ECO:0000256" key="4">
    <source>
        <dbReference type="ARBA" id="ARBA00022692"/>
    </source>
</evidence>
<comment type="caution">
    <text evidence="9">The sequence shown here is derived from an EMBL/GenBank/DDBJ whole genome shotgun (WGS) entry which is preliminary data.</text>
</comment>
<dbReference type="SUPFAM" id="SSF56935">
    <property type="entry name" value="Porins"/>
    <property type="match status" value="1"/>
</dbReference>
<evidence type="ECO:0000256" key="5">
    <source>
        <dbReference type="ARBA" id="ARBA00022729"/>
    </source>
</evidence>
<feature type="signal peptide" evidence="8">
    <location>
        <begin position="1"/>
        <end position="26"/>
    </location>
</feature>
<dbReference type="Pfam" id="PF03349">
    <property type="entry name" value="Toluene_X"/>
    <property type="match status" value="1"/>
</dbReference>
<name>A0A3N1US21_9BACT</name>
<sequence>MRAKHGLWIVVAMAAMVIMAAAQVEAAGFALYEGGARANALGANLAGSADDPSAVFYNPAGITQLPGVQLMAGATFISPMTDVTTVNPYSGQSHTKSAESNVWIPPHFYATYQSSENLWLGFGLYSRFGLGTEFDKNWWGRYNSYNAVIKTLSFNPNVAVKLNDKVSVAAGVEVMWFDLTLEQKIDATAPFVLGGFGSTLAALGFSTNINDPTTSALDVNSKLKGDTFGYGFTLGLHMKPTDWLSLGVSYHSNVKQHLDGDAKFSKPAALTSGPLAPASATWFNNTGAEGSVTLPDMLFLGVGLRPMERLRVELGAIWTGWSSYRELTINYDKAILPGVARVTKDKNWNDVWRLSVGAEYQVTDWMDLRASYIFDESPIPDSTVDYLVPANDRHLLGFGTGFRWNAWTLDLSYTYLMIEDRKVAPRIADGVYESKFDNGDAHLIGVSVSYKF</sequence>
<evidence type="ECO:0000313" key="10">
    <source>
        <dbReference type="Proteomes" id="UP000276223"/>
    </source>
</evidence>
<evidence type="ECO:0000256" key="7">
    <source>
        <dbReference type="ARBA" id="ARBA00023237"/>
    </source>
</evidence>
<evidence type="ECO:0000256" key="2">
    <source>
        <dbReference type="ARBA" id="ARBA00008163"/>
    </source>
</evidence>
<dbReference type="RefSeq" id="WP_211334844.1">
    <property type="nucleotide sequence ID" value="NZ_RJVA01000012.1"/>
</dbReference>
<gene>
    <name evidence="9" type="ORF">EDC27_1857</name>
</gene>
<dbReference type="Gene3D" id="2.40.160.60">
    <property type="entry name" value="Outer membrane protein transport protein (OMPP1/FadL/TodX)"/>
    <property type="match status" value="1"/>
</dbReference>
<comment type="similarity">
    <text evidence="2">Belongs to the OmpP1/FadL family.</text>
</comment>
<keyword evidence="7" id="KW-0998">Cell outer membrane</keyword>